<protein>
    <submittedName>
        <fullName evidence="1">Uncharacterized protein</fullName>
    </submittedName>
</protein>
<dbReference type="RefSeq" id="WP_144812758.1">
    <property type="nucleotide sequence ID" value="NZ_VLKP01000003.1"/>
</dbReference>
<keyword evidence="2" id="KW-1185">Reference proteome</keyword>
<dbReference type="EMBL" id="VLKP01000003">
    <property type="protein sequence ID" value="TWI12638.1"/>
    <property type="molecule type" value="Genomic_DNA"/>
</dbReference>
<gene>
    <name evidence="1" type="ORF">IP93_00983</name>
</gene>
<evidence type="ECO:0000313" key="2">
    <source>
        <dbReference type="Proteomes" id="UP000316471"/>
    </source>
</evidence>
<dbReference type="AlphaFoldDB" id="A0A562LYN8"/>
<proteinExistence type="predicted"/>
<dbReference type="Proteomes" id="UP000316471">
    <property type="component" value="Unassembled WGS sequence"/>
</dbReference>
<sequence>MWLENCLRAKPVIDFNPDTGEYRIVGKDELPDGTALVDISEKLYGDYLDESDEMHLKYGKGSSCGNKRFFVYWSSDRTRFYFQDSDGTRIEIDGKRYAELKDAADVSGHAIAGRMQFSIYEADGQLIYRHIYDQTPYLTAYMMDFSFPAPELADWDFFVALKGSFDYMRENAHEHQESSTKERVERAAAGQPVPQSGWWFTPAKQSSRCYFKQGDTLPEIEGSSYGATFWQWSPDQSDPHL</sequence>
<reference evidence="1 2" key="1">
    <citation type="journal article" date="2015" name="Stand. Genomic Sci.">
        <title>Genomic Encyclopedia of Bacterial and Archaeal Type Strains, Phase III: the genomes of soil and plant-associated and newly described type strains.</title>
        <authorList>
            <person name="Whitman W.B."/>
            <person name="Woyke T."/>
            <person name="Klenk H.P."/>
            <person name="Zhou Y."/>
            <person name="Lilburn T.G."/>
            <person name="Beck B.J."/>
            <person name="De Vos P."/>
            <person name="Vandamme P."/>
            <person name="Eisen J.A."/>
            <person name="Garrity G."/>
            <person name="Hugenholtz P."/>
            <person name="Kyrpides N.C."/>
        </authorList>
    </citation>
    <scope>NUCLEOTIDE SEQUENCE [LARGE SCALE GENOMIC DNA]</scope>
    <source>
        <strain evidence="1 2">CGMCC 1.10136</strain>
    </source>
</reference>
<evidence type="ECO:0000313" key="1">
    <source>
        <dbReference type="EMBL" id="TWI12638.1"/>
    </source>
</evidence>
<accession>A0A562LYN8</accession>
<name>A0A562LYN8_9GAMM</name>
<dbReference type="OrthoDB" id="6028541at2"/>
<comment type="caution">
    <text evidence="1">The sequence shown here is derived from an EMBL/GenBank/DDBJ whole genome shotgun (WGS) entry which is preliminary data.</text>
</comment>
<organism evidence="1 2">
    <name type="scientific">Aerolutibacter ruishenii</name>
    <dbReference type="NCBI Taxonomy" id="686800"/>
    <lineage>
        <taxon>Bacteria</taxon>
        <taxon>Pseudomonadati</taxon>
        <taxon>Pseudomonadota</taxon>
        <taxon>Gammaproteobacteria</taxon>
        <taxon>Lysobacterales</taxon>
        <taxon>Lysobacteraceae</taxon>
        <taxon>Aerolutibacter</taxon>
    </lineage>
</organism>